<dbReference type="InterPro" id="IPR011330">
    <property type="entry name" value="Glyco_hydro/deAcase_b/a-brl"/>
</dbReference>
<dbReference type="GO" id="GO:0016020">
    <property type="term" value="C:membrane"/>
    <property type="evidence" value="ECO:0007669"/>
    <property type="project" value="TreeGrafter"/>
</dbReference>
<keyword evidence="5" id="KW-1185">Reference proteome</keyword>
<evidence type="ECO:0000313" key="4">
    <source>
        <dbReference type="EMBL" id="MST75551.1"/>
    </source>
</evidence>
<feature type="domain" description="NodB homology" evidence="3">
    <location>
        <begin position="138"/>
        <end position="320"/>
    </location>
</feature>
<evidence type="ECO:0000256" key="1">
    <source>
        <dbReference type="SAM" id="MobiDB-lite"/>
    </source>
</evidence>
<organism evidence="4 5">
    <name type="scientific">Roseburia porci</name>
    <dbReference type="NCBI Taxonomy" id="2605790"/>
    <lineage>
        <taxon>Bacteria</taxon>
        <taxon>Bacillati</taxon>
        <taxon>Bacillota</taxon>
        <taxon>Clostridia</taxon>
        <taxon>Lachnospirales</taxon>
        <taxon>Lachnospiraceae</taxon>
        <taxon>Roseburia</taxon>
    </lineage>
</organism>
<keyword evidence="2" id="KW-0812">Transmembrane</keyword>
<dbReference type="InterPro" id="IPR002509">
    <property type="entry name" value="NODB_dom"/>
</dbReference>
<dbReference type="Proteomes" id="UP000474024">
    <property type="component" value="Unassembled WGS sequence"/>
</dbReference>
<dbReference type="PANTHER" id="PTHR10587:SF78">
    <property type="entry name" value="PEPTIDOGLYCAN-N-ACETYLMURAMIC ACID DEACETYLASE PDAA"/>
    <property type="match status" value="1"/>
</dbReference>
<dbReference type="GO" id="GO:0016810">
    <property type="term" value="F:hydrolase activity, acting on carbon-nitrogen (but not peptide) bonds"/>
    <property type="evidence" value="ECO:0007669"/>
    <property type="project" value="InterPro"/>
</dbReference>
<feature type="transmembrane region" description="Helical" evidence="2">
    <location>
        <begin position="12"/>
        <end position="36"/>
    </location>
</feature>
<name>A0A6L5YV11_9FIRM</name>
<dbReference type="SUPFAM" id="SSF88713">
    <property type="entry name" value="Glycoside hydrolase/deacetylase"/>
    <property type="match status" value="1"/>
</dbReference>
<gene>
    <name evidence="4" type="ORF">FYJ75_11070</name>
</gene>
<feature type="region of interest" description="Disordered" evidence="1">
    <location>
        <begin position="41"/>
        <end position="67"/>
    </location>
</feature>
<dbReference type="PANTHER" id="PTHR10587">
    <property type="entry name" value="GLYCOSYL TRANSFERASE-RELATED"/>
    <property type="match status" value="1"/>
</dbReference>
<dbReference type="Gene3D" id="3.20.20.370">
    <property type="entry name" value="Glycoside hydrolase/deacetylase"/>
    <property type="match status" value="1"/>
</dbReference>
<comment type="caution">
    <text evidence="4">The sequence shown here is derived from an EMBL/GenBank/DDBJ whole genome shotgun (WGS) entry which is preliminary data.</text>
</comment>
<proteinExistence type="predicted"/>
<evidence type="ECO:0000313" key="5">
    <source>
        <dbReference type="Proteomes" id="UP000474024"/>
    </source>
</evidence>
<dbReference type="RefSeq" id="WP_154430517.1">
    <property type="nucleotide sequence ID" value="NZ_VUNI01000020.1"/>
</dbReference>
<keyword evidence="2" id="KW-0472">Membrane</keyword>
<reference evidence="4 5" key="1">
    <citation type="submission" date="2019-08" db="EMBL/GenBank/DDBJ databases">
        <title>In-depth cultivation of the pig gut microbiome towards novel bacterial diversity and tailored functional studies.</title>
        <authorList>
            <person name="Wylensek D."/>
            <person name="Hitch T.C.A."/>
            <person name="Clavel T."/>
        </authorList>
    </citation>
    <scope>NUCLEOTIDE SEQUENCE [LARGE SCALE GENOMIC DNA]</scope>
    <source>
        <strain evidence="4 5">MUC/MUC-530-WT-4D</strain>
    </source>
</reference>
<dbReference type="AlphaFoldDB" id="A0A6L5YV11"/>
<accession>A0A6L5YV11</accession>
<evidence type="ECO:0000259" key="3">
    <source>
        <dbReference type="PROSITE" id="PS51677"/>
    </source>
</evidence>
<dbReference type="EMBL" id="VUNI01000020">
    <property type="protein sequence ID" value="MST75551.1"/>
    <property type="molecule type" value="Genomic_DNA"/>
</dbReference>
<dbReference type="InterPro" id="IPR050248">
    <property type="entry name" value="Polysacc_deacetylase_ArnD"/>
</dbReference>
<keyword evidence="2" id="KW-1133">Transmembrane helix</keyword>
<evidence type="ECO:0000256" key="2">
    <source>
        <dbReference type="SAM" id="Phobius"/>
    </source>
</evidence>
<protein>
    <submittedName>
        <fullName evidence="4">Polysaccharide deacetylase family protein</fullName>
    </submittedName>
</protein>
<dbReference type="GO" id="GO:0005975">
    <property type="term" value="P:carbohydrate metabolic process"/>
    <property type="evidence" value="ECO:0007669"/>
    <property type="project" value="InterPro"/>
</dbReference>
<dbReference type="PROSITE" id="PS51677">
    <property type="entry name" value="NODB"/>
    <property type="match status" value="1"/>
</dbReference>
<dbReference type="Pfam" id="PF01522">
    <property type="entry name" value="Polysacc_deac_1"/>
    <property type="match status" value="1"/>
</dbReference>
<sequence>MRENNNRPMDRAMAAVFCAILLVAVVIILLVAGHLMSKNAKHKDSGKAAENTQIEESSETIGMETQETEVTETLAQEETETEEPFIATPIPNVESLDTTSYGWGQGVQFDEYNRPISAVQYQETYGKYNANFIGENRPVIYLTFDEGYEYGCTERILDTLKEKGVHAVFFVTQPYAEDNPQLVQRMIDEGHTVGNHSVTHPSKGLPSQTMEQQQQEVMGCHQYVLDHFGYTMHLFRYPTGAFSEQSLAIVNNCNYKSVFWSFAYLDYDVNNQPDQTQSLQKLVDRMHPGAIYLLHAESETNTAILGSFIDQAKAAGYSLEAFD</sequence>